<keyword evidence="2" id="KW-0732">Signal</keyword>
<evidence type="ECO:0000313" key="3">
    <source>
        <dbReference type="EMBL" id="KAJ2754208.1"/>
    </source>
</evidence>
<reference evidence="3" key="1">
    <citation type="submission" date="2022-07" db="EMBL/GenBank/DDBJ databases">
        <title>Phylogenomic reconstructions and comparative analyses of Kickxellomycotina fungi.</title>
        <authorList>
            <person name="Reynolds N.K."/>
            <person name="Stajich J.E."/>
            <person name="Barry K."/>
            <person name="Grigoriev I.V."/>
            <person name="Crous P."/>
            <person name="Smith M.E."/>
        </authorList>
    </citation>
    <scope>NUCLEOTIDE SEQUENCE</scope>
    <source>
        <strain evidence="3">BCRC 34297</strain>
    </source>
</reference>
<sequence>MIVKHLLAFFCALATPTLAFDVSLSWDVPDTAADVVQASARVQLNSTSSPIGTEWVGVGWDTGAISLQKLSSDQLVVLMQVRTPNNSSGVRVGRVTEYASAHYIDREDRTSKQGMYLQSKIDKDDSANQAITLKVIAHYNMISNNTIYQGLWSDGEVWTYMGSLILQHPKVGSIKEEVARALEDAARIEESPSPVNAKIRDSTRDQPIVGTNKDGLAAVREPEPETTVPSSKDPLGGAKPPETLATCEINRDSSGRIRPVCKFIRQLPVVPSFAQPFSAVRRTVDGNPKFERAGIFKDLSLKGRLANVYDISAGRCVSHNRGKANIASCQRDPNNPEFYISIDGITPVEARERAEILEGGNGASTNEAAAVAADSDILQEKSLMHHESSKLPDVNLA</sequence>
<organism evidence="3 4">
    <name type="scientific">Coemansia pectinata</name>
    <dbReference type="NCBI Taxonomy" id="1052879"/>
    <lineage>
        <taxon>Eukaryota</taxon>
        <taxon>Fungi</taxon>
        <taxon>Fungi incertae sedis</taxon>
        <taxon>Zoopagomycota</taxon>
        <taxon>Kickxellomycotina</taxon>
        <taxon>Kickxellomycetes</taxon>
        <taxon>Kickxellales</taxon>
        <taxon>Kickxellaceae</taxon>
        <taxon>Coemansia</taxon>
    </lineage>
</organism>
<comment type="caution">
    <text evidence="3">The sequence shown here is derived from an EMBL/GenBank/DDBJ whole genome shotgun (WGS) entry which is preliminary data.</text>
</comment>
<name>A0A9W8GZI2_9FUNG</name>
<keyword evidence="4" id="KW-1185">Reference proteome</keyword>
<dbReference type="AlphaFoldDB" id="A0A9W8GZI2"/>
<dbReference type="OrthoDB" id="5556563at2759"/>
<evidence type="ECO:0000256" key="2">
    <source>
        <dbReference type="SAM" id="SignalP"/>
    </source>
</evidence>
<proteinExistence type="predicted"/>
<feature type="region of interest" description="Disordered" evidence="1">
    <location>
        <begin position="205"/>
        <end position="240"/>
    </location>
</feature>
<evidence type="ECO:0000256" key="1">
    <source>
        <dbReference type="SAM" id="MobiDB-lite"/>
    </source>
</evidence>
<dbReference type="Proteomes" id="UP001140011">
    <property type="component" value="Unassembled WGS sequence"/>
</dbReference>
<protein>
    <submittedName>
        <fullName evidence="3">Uncharacterized protein</fullName>
    </submittedName>
</protein>
<feature type="chain" id="PRO_5040776678" evidence="2">
    <location>
        <begin position="20"/>
        <end position="397"/>
    </location>
</feature>
<dbReference type="EMBL" id="JANBUH010000132">
    <property type="protein sequence ID" value="KAJ2754208.1"/>
    <property type="molecule type" value="Genomic_DNA"/>
</dbReference>
<accession>A0A9W8GZI2</accession>
<gene>
    <name evidence="3" type="ORF">GGI19_002570</name>
</gene>
<evidence type="ECO:0000313" key="4">
    <source>
        <dbReference type="Proteomes" id="UP001140011"/>
    </source>
</evidence>
<feature type="signal peptide" evidence="2">
    <location>
        <begin position="1"/>
        <end position="19"/>
    </location>
</feature>